<feature type="domain" description="Methyl-accepting transducer" evidence="9">
    <location>
        <begin position="275"/>
        <end position="511"/>
    </location>
</feature>
<dbReference type="CDD" id="cd06225">
    <property type="entry name" value="HAMP"/>
    <property type="match status" value="1"/>
</dbReference>
<feature type="coiled-coil region" evidence="7">
    <location>
        <begin position="102"/>
        <end position="129"/>
    </location>
</feature>
<evidence type="ECO:0000256" key="6">
    <source>
        <dbReference type="PROSITE-ProRule" id="PRU00284"/>
    </source>
</evidence>
<reference evidence="11 12" key="1">
    <citation type="submission" date="2023-07" db="EMBL/GenBank/DDBJ databases">
        <title>Paenibacillus sp. JX-17 nov. isolated from soil.</title>
        <authorList>
            <person name="Wan Y."/>
            <person name="Liu B."/>
        </authorList>
    </citation>
    <scope>NUCLEOTIDE SEQUENCE [LARGE SCALE GENOMIC DNA]</scope>
    <source>
        <strain evidence="11 12">JX-17</strain>
    </source>
</reference>
<evidence type="ECO:0000256" key="2">
    <source>
        <dbReference type="ARBA" id="ARBA00022475"/>
    </source>
</evidence>
<comment type="similarity">
    <text evidence="5">Belongs to the methyl-accepting chemotaxis (MCP) protein family.</text>
</comment>
<dbReference type="InterPro" id="IPR003660">
    <property type="entry name" value="HAMP_dom"/>
</dbReference>
<dbReference type="Gene3D" id="6.10.340.10">
    <property type="match status" value="1"/>
</dbReference>
<gene>
    <name evidence="11" type="ORF">Q5741_17240</name>
</gene>
<feature type="transmembrane region" description="Helical" evidence="8">
    <location>
        <begin position="182"/>
        <end position="201"/>
    </location>
</feature>
<dbReference type="SUPFAM" id="SSF58104">
    <property type="entry name" value="Methyl-accepting chemotaxis protein (MCP) signaling domain"/>
    <property type="match status" value="1"/>
</dbReference>
<dbReference type="PANTHER" id="PTHR32089:SF112">
    <property type="entry name" value="LYSOZYME-LIKE PROTEIN-RELATED"/>
    <property type="match status" value="1"/>
</dbReference>
<accession>A0ABT9CGX7</accession>
<dbReference type="SMART" id="SM00283">
    <property type="entry name" value="MA"/>
    <property type="match status" value="1"/>
</dbReference>
<feature type="domain" description="HAMP" evidence="10">
    <location>
        <begin position="203"/>
        <end position="256"/>
    </location>
</feature>
<feature type="transmembrane region" description="Helical" evidence="8">
    <location>
        <begin position="7"/>
        <end position="27"/>
    </location>
</feature>
<keyword evidence="12" id="KW-1185">Reference proteome</keyword>
<comment type="subcellular location">
    <subcellularLocation>
        <location evidence="1">Cell membrane</location>
    </subcellularLocation>
</comment>
<dbReference type="Pfam" id="PF00672">
    <property type="entry name" value="HAMP"/>
    <property type="match status" value="1"/>
</dbReference>
<dbReference type="RefSeq" id="WP_305025372.1">
    <property type="nucleotide sequence ID" value="NZ_JAUQTB010000012.1"/>
</dbReference>
<evidence type="ECO:0000256" key="4">
    <source>
        <dbReference type="ARBA" id="ARBA00023224"/>
    </source>
</evidence>
<comment type="caution">
    <text evidence="11">The sequence shown here is derived from an EMBL/GenBank/DDBJ whole genome shotgun (WGS) entry which is preliminary data.</text>
</comment>
<evidence type="ECO:0000256" key="5">
    <source>
        <dbReference type="ARBA" id="ARBA00029447"/>
    </source>
</evidence>
<evidence type="ECO:0000256" key="8">
    <source>
        <dbReference type="SAM" id="Phobius"/>
    </source>
</evidence>
<evidence type="ECO:0000256" key="3">
    <source>
        <dbReference type="ARBA" id="ARBA00023136"/>
    </source>
</evidence>
<dbReference type="InterPro" id="IPR004090">
    <property type="entry name" value="Chemotax_Me-accpt_rcpt"/>
</dbReference>
<evidence type="ECO:0000259" key="9">
    <source>
        <dbReference type="PROSITE" id="PS50111"/>
    </source>
</evidence>
<evidence type="ECO:0000313" key="12">
    <source>
        <dbReference type="Proteomes" id="UP001240171"/>
    </source>
</evidence>
<dbReference type="Pfam" id="PF12729">
    <property type="entry name" value="4HB_MCP_1"/>
    <property type="match status" value="1"/>
</dbReference>
<dbReference type="Gene3D" id="1.10.287.950">
    <property type="entry name" value="Methyl-accepting chemotaxis protein"/>
    <property type="match status" value="1"/>
</dbReference>
<dbReference type="EMBL" id="JAUQTB010000012">
    <property type="protein sequence ID" value="MDO7908155.1"/>
    <property type="molecule type" value="Genomic_DNA"/>
</dbReference>
<evidence type="ECO:0000259" key="10">
    <source>
        <dbReference type="PROSITE" id="PS50885"/>
    </source>
</evidence>
<evidence type="ECO:0000256" key="1">
    <source>
        <dbReference type="ARBA" id="ARBA00004236"/>
    </source>
</evidence>
<dbReference type="Pfam" id="PF00015">
    <property type="entry name" value="MCPsignal"/>
    <property type="match status" value="1"/>
</dbReference>
<keyword evidence="8" id="KW-1133">Transmembrane helix</keyword>
<evidence type="ECO:0000256" key="7">
    <source>
        <dbReference type="SAM" id="Coils"/>
    </source>
</evidence>
<keyword evidence="4 6" id="KW-0807">Transducer</keyword>
<evidence type="ECO:0000313" key="11">
    <source>
        <dbReference type="EMBL" id="MDO7908155.1"/>
    </source>
</evidence>
<keyword evidence="2" id="KW-1003">Cell membrane</keyword>
<dbReference type="CDD" id="cd11386">
    <property type="entry name" value="MCP_signal"/>
    <property type="match status" value="1"/>
</dbReference>
<dbReference type="InterPro" id="IPR024478">
    <property type="entry name" value="HlyB_4HB_MCP"/>
</dbReference>
<protein>
    <submittedName>
        <fullName evidence="11">Methyl-accepting chemotaxis protein</fullName>
    </submittedName>
</protein>
<dbReference type="PANTHER" id="PTHR32089">
    <property type="entry name" value="METHYL-ACCEPTING CHEMOTAXIS PROTEIN MCPB"/>
    <property type="match status" value="1"/>
</dbReference>
<keyword evidence="8" id="KW-0812">Transmembrane</keyword>
<dbReference type="Proteomes" id="UP001240171">
    <property type="component" value="Unassembled WGS sequence"/>
</dbReference>
<dbReference type="PROSITE" id="PS50885">
    <property type="entry name" value="HAMP"/>
    <property type="match status" value="1"/>
</dbReference>
<organism evidence="11 12">
    <name type="scientific">Paenibacillus lacisoli</name>
    <dbReference type="NCBI Taxonomy" id="3064525"/>
    <lineage>
        <taxon>Bacteria</taxon>
        <taxon>Bacillati</taxon>
        <taxon>Bacillota</taxon>
        <taxon>Bacilli</taxon>
        <taxon>Bacillales</taxon>
        <taxon>Paenibacillaceae</taxon>
        <taxon>Paenibacillus</taxon>
    </lineage>
</organism>
<dbReference type="SMART" id="SM00304">
    <property type="entry name" value="HAMP"/>
    <property type="match status" value="1"/>
</dbReference>
<dbReference type="InterPro" id="IPR004089">
    <property type="entry name" value="MCPsignal_dom"/>
</dbReference>
<keyword evidence="3 8" id="KW-0472">Membrane</keyword>
<proteinExistence type="inferred from homology"/>
<name>A0ABT9CGX7_9BACL</name>
<dbReference type="PRINTS" id="PR00260">
    <property type="entry name" value="CHEMTRNSDUCR"/>
</dbReference>
<dbReference type="PROSITE" id="PS50111">
    <property type="entry name" value="CHEMOTAXIS_TRANSDUC_2"/>
    <property type="match status" value="1"/>
</dbReference>
<sequence>MNISQKLFTAFAAVILITLLLGSFSYYEINETDKSYSVLVNDRMDKIMATDNLRFIVTRQTKDVRGYLITGSQSQMDAYETGRTTFAEMSSSLQQRFILPESKQLLNELIELEQNYNQVVTNIASYKKQNDMATVIRLVEERCVPSALAMENKATELQTFQKKQLDLSSADTTATVQKVKKMIIIVTVIAVLLGCLMALIISRMVSKPVTKLAKSAQQIAAGDLTIPDTDVRNKDEIGQMAAAFNEMKHNLHGLLLKINSSAEQVSAASQELYAGSEQAVEVSHQMAETILQISGAAEQQAQSMYENKISLDENAASIQRIAESASNVSVNSEQALQEAQQGVSYIDRTASQMKSIHQSVQRTSLIVNSLGEQSKQIASITELIRGIAGQTNLLALNASIEAARAGEQGKGFAVVAGEVKKLSEHSSQASQQIASLIEDMVSNVETAIASMATGAAEVVSGTEIVKETGEIFHSIREAIKDVAEQVQEVSAAAEQISAGTRQIVVSEEQLTALSQSISASAHQASSGSQEQLATMEEIANASGTLSGLAQELQNEVSRFQV</sequence>
<keyword evidence="7" id="KW-0175">Coiled coil</keyword>